<sequence>MGCKRGREVTEWLNPTERRAWRTLVALTTRLPAAMDTQLQREAGMTHFEYFLMALLSEEPGHRLQLSELANRANASLSRLSHVVTKLERLGWARRDVVRGRRGAYAVLTDEGFEQVQKATPAYLEGVRGLVFDGIDDEQVEQLLTLGEALVAQLDAGLSRGIGRADGLPDPPATEATAGAAR</sequence>
<keyword evidence="4" id="KW-1185">Reference proteome</keyword>
<accession>A0A2S6A8T8</accession>
<feature type="domain" description="HTH marR-type" evidence="2">
    <location>
        <begin position="17"/>
        <end position="152"/>
    </location>
</feature>
<feature type="region of interest" description="Disordered" evidence="1">
    <location>
        <begin position="162"/>
        <end position="182"/>
    </location>
</feature>
<evidence type="ECO:0000259" key="2">
    <source>
        <dbReference type="PROSITE" id="PS50995"/>
    </source>
</evidence>
<name>A0A2S6A8T8_9NOCA</name>
<dbReference type="PANTHER" id="PTHR33164">
    <property type="entry name" value="TRANSCRIPTIONAL REGULATOR, MARR FAMILY"/>
    <property type="match status" value="1"/>
</dbReference>
<dbReference type="InterPro" id="IPR036388">
    <property type="entry name" value="WH-like_DNA-bd_sf"/>
</dbReference>
<dbReference type="PANTHER" id="PTHR33164:SF99">
    <property type="entry name" value="MARR FAMILY REGULATORY PROTEIN"/>
    <property type="match status" value="1"/>
</dbReference>
<dbReference type="EMBL" id="PSZD01000006">
    <property type="protein sequence ID" value="PPJ29363.1"/>
    <property type="molecule type" value="Genomic_DNA"/>
</dbReference>
<dbReference type="InterPro" id="IPR000835">
    <property type="entry name" value="HTH_MarR-typ"/>
</dbReference>
<organism evidence="3 4">
    <name type="scientific">Nocardia nova</name>
    <dbReference type="NCBI Taxonomy" id="37330"/>
    <lineage>
        <taxon>Bacteria</taxon>
        <taxon>Bacillati</taxon>
        <taxon>Actinomycetota</taxon>
        <taxon>Actinomycetes</taxon>
        <taxon>Mycobacteriales</taxon>
        <taxon>Nocardiaceae</taxon>
        <taxon>Nocardia</taxon>
    </lineage>
</organism>
<protein>
    <submittedName>
        <fullName evidence="3">Transcriptional regulator</fullName>
    </submittedName>
</protein>
<dbReference type="GO" id="GO:0003700">
    <property type="term" value="F:DNA-binding transcription factor activity"/>
    <property type="evidence" value="ECO:0007669"/>
    <property type="project" value="InterPro"/>
</dbReference>
<evidence type="ECO:0000313" key="3">
    <source>
        <dbReference type="EMBL" id="PPJ29363.1"/>
    </source>
</evidence>
<gene>
    <name evidence="3" type="ORF">C5F51_11915</name>
</gene>
<dbReference type="GO" id="GO:0006950">
    <property type="term" value="P:response to stress"/>
    <property type="evidence" value="ECO:0007669"/>
    <property type="project" value="TreeGrafter"/>
</dbReference>
<dbReference type="SMART" id="SM00347">
    <property type="entry name" value="HTH_MARR"/>
    <property type="match status" value="1"/>
</dbReference>
<dbReference type="Gene3D" id="1.10.10.10">
    <property type="entry name" value="Winged helix-like DNA-binding domain superfamily/Winged helix DNA-binding domain"/>
    <property type="match status" value="1"/>
</dbReference>
<dbReference type="AlphaFoldDB" id="A0A2S6A8T8"/>
<reference evidence="3 4" key="1">
    <citation type="submission" date="2018-02" db="EMBL/GenBank/DDBJ databases">
        <title>8 Nocardia nova and 1 Nocardia cyriacigeorgica strain used for evolution to TMP-SMX.</title>
        <authorList>
            <person name="Mehta H."/>
            <person name="Weng J."/>
            <person name="Shamoo Y."/>
        </authorList>
    </citation>
    <scope>NUCLEOTIDE SEQUENCE [LARGE SCALE GENOMIC DNA]</scope>
    <source>
        <strain evidence="3 4">BAA2227</strain>
    </source>
</reference>
<dbReference type="SUPFAM" id="SSF46785">
    <property type="entry name" value="Winged helix' DNA-binding domain"/>
    <property type="match status" value="1"/>
</dbReference>
<dbReference type="InterPro" id="IPR036390">
    <property type="entry name" value="WH_DNA-bd_sf"/>
</dbReference>
<evidence type="ECO:0000313" key="4">
    <source>
        <dbReference type="Proteomes" id="UP000238356"/>
    </source>
</evidence>
<dbReference type="PROSITE" id="PS50995">
    <property type="entry name" value="HTH_MARR_2"/>
    <property type="match status" value="1"/>
</dbReference>
<comment type="caution">
    <text evidence="3">The sequence shown here is derived from an EMBL/GenBank/DDBJ whole genome shotgun (WGS) entry which is preliminary data.</text>
</comment>
<evidence type="ECO:0000256" key="1">
    <source>
        <dbReference type="SAM" id="MobiDB-lite"/>
    </source>
</evidence>
<dbReference type="Proteomes" id="UP000238356">
    <property type="component" value="Unassembled WGS sequence"/>
</dbReference>
<proteinExistence type="predicted"/>
<dbReference type="InterPro" id="IPR039422">
    <property type="entry name" value="MarR/SlyA-like"/>
</dbReference>